<evidence type="ECO:0000259" key="2">
    <source>
        <dbReference type="PROSITE" id="PS50887"/>
    </source>
</evidence>
<dbReference type="GO" id="GO:0005886">
    <property type="term" value="C:plasma membrane"/>
    <property type="evidence" value="ECO:0007669"/>
    <property type="project" value="TreeGrafter"/>
</dbReference>
<dbReference type="PROSITE" id="PS50887">
    <property type="entry name" value="GGDEF"/>
    <property type="match status" value="1"/>
</dbReference>
<protein>
    <submittedName>
        <fullName evidence="3">GGDEF domain-containing protein</fullName>
    </submittedName>
</protein>
<dbReference type="SMART" id="SM00267">
    <property type="entry name" value="GGDEF"/>
    <property type="match status" value="1"/>
</dbReference>
<keyword evidence="1" id="KW-0812">Transmembrane</keyword>
<dbReference type="SUPFAM" id="SSF55073">
    <property type="entry name" value="Nucleotide cyclase"/>
    <property type="match status" value="1"/>
</dbReference>
<name>A0A841TD92_9BACL</name>
<proteinExistence type="predicted"/>
<sequence>MDHMGKWFGITLASIISAAAAIVIAIEAEGSGWEIIVGATGIGFACVLLPTGWMLGRHYDRIKSRSERDSLTNAFTRRFIDRCFTRLSEQALRGGKRISVTLVDLNDFKLINDTYGHRSGDEVLVQLAKALASCCNRGEIVGRWGGDEFLILSPYAVRGASNSLHRLIEERMERLSQSTDKPISVAIGTAVFPEDGKTLEQLLQTADRGMYEDKKLRKKEETIHRLKA</sequence>
<dbReference type="Gene3D" id="3.30.70.270">
    <property type="match status" value="1"/>
</dbReference>
<dbReference type="PANTHER" id="PTHR45138">
    <property type="entry name" value="REGULATORY COMPONENTS OF SENSORY TRANSDUCTION SYSTEM"/>
    <property type="match status" value="1"/>
</dbReference>
<dbReference type="InterPro" id="IPR000160">
    <property type="entry name" value="GGDEF_dom"/>
</dbReference>
<keyword evidence="4" id="KW-1185">Reference proteome</keyword>
<dbReference type="PANTHER" id="PTHR45138:SF9">
    <property type="entry name" value="DIGUANYLATE CYCLASE DGCM-RELATED"/>
    <property type="match status" value="1"/>
</dbReference>
<keyword evidence="1" id="KW-1133">Transmembrane helix</keyword>
<evidence type="ECO:0000256" key="1">
    <source>
        <dbReference type="SAM" id="Phobius"/>
    </source>
</evidence>
<comment type="caution">
    <text evidence="3">The sequence shown here is derived from an EMBL/GenBank/DDBJ whole genome shotgun (WGS) entry which is preliminary data.</text>
</comment>
<feature type="transmembrane region" description="Helical" evidence="1">
    <location>
        <begin position="32"/>
        <end position="55"/>
    </location>
</feature>
<dbReference type="NCBIfam" id="TIGR00254">
    <property type="entry name" value="GGDEF"/>
    <property type="match status" value="1"/>
</dbReference>
<feature type="transmembrane region" description="Helical" evidence="1">
    <location>
        <begin position="7"/>
        <end position="26"/>
    </location>
</feature>
<dbReference type="GO" id="GO:1902201">
    <property type="term" value="P:negative regulation of bacterial-type flagellum-dependent cell motility"/>
    <property type="evidence" value="ECO:0007669"/>
    <property type="project" value="TreeGrafter"/>
</dbReference>
<keyword evidence="1" id="KW-0472">Membrane</keyword>
<gene>
    <name evidence="3" type="ORF">H4Q31_11605</name>
</gene>
<reference evidence="3 4" key="1">
    <citation type="submission" date="2020-08" db="EMBL/GenBank/DDBJ databases">
        <title>Cohnella phylogeny.</title>
        <authorList>
            <person name="Dunlap C."/>
        </authorList>
    </citation>
    <scope>NUCLEOTIDE SEQUENCE [LARGE SCALE GENOMIC DNA]</scope>
    <source>
        <strain evidence="3 4">DSM 103658</strain>
    </source>
</reference>
<dbReference type="InterPro" id="IPR050469">
    <property type="entry name" value="Diguanylate_Cyclase"/>
</dbReference>
<feature type="domain" description="GGDEF" evidence="2">
    <location>
        <begin position="96"/>
        <end position="226"/>
    </location>
</feature>
<dbReference type="Proteomes" id="UP000574133">
    <property type="component" value="Unassembled WGS sequence"/>
</dbReference>
<dbReference type="GO" id="GO:0043709">
    <property type="term" value="P:cell adhesion involved in single-species biofilm formation"/>
    <property type="evidence" value="ECO:0007669"/>
    <property type="project" value="TreeGrafter"/>
</dbReference>
<dbReference type="InterPro" id="IPR043128">
    <property type="entry name" value="Rev_trsase/Diguanyl_cyclase"/>
</dbReference>
<dbReference type="CDD" id="cd01949">
    <property type="entry name" value="GGDEF"/>
    <property type="match status" value="1"/>
</dbReference>
<evidence type="ECO:0000313" key="3">
    <source>
        <dbReference type="EMBL" id="MBB6677969.1"/>
    </source>
</evidence>
<organism evidence="3 4">
    <name type="scientific">Cohnella lubricantis</name>
    <dbReference type="NCBI Taxonomy" id="2163172"/>
    <lineage>
        <taxon>Bacteria</taxon>
        <taxon>Bacillati</taxon>
        <taxon>Bacillota</taxon>
        <taxon>Bacilli</taxon>
        <taxon>Bacillales</taxon>
        <taxon>Paenibacillaceae</taxon>
        <taxon>Cohnella</taxon>
    </lineage>
</organism>
<evidence type="ECO:0000313" key="4">
    <source>
        <dbReference type="Proteomes" id="UP000574133"/>
    </source>
</evidence>
<dbReference type="GO" id="GO:0052621">
    <property type="term" value="F:diguanylate cyclase activity"/>
    <property type="evidence" value="ECO:0007669"/>
    <property type="project" value="TreeGrafter"/>
</dbReference>
<dbReference type="Pfam" id="PF00990">
    <property type="entry name" value="GGDEF"/>
    <property type="match status" value="1"/>
</dbReference>
<dbReference type="EMBL" id="JACJVN010000041">
    <property type="protein sequence ID" value="MBB6677969.1"/>
    <property type="molecule type" value="Genomic_DNA"/>
</dbReference>
<dbReference type="InterPro" id="IPR029787">
    <property type="entry name" value="Nucleotide_cyclase"/>
</dbReference>
<dbReference type="AlphaFoldDB" id="A0A841TD92"/>
<accession>A0A841TD92</accession>